<dbReference type="InterPro" id="IPR045012">
    <property type="entry name" value="NLP"/>
</dbReference>
<reference evidence="2 3" key="1">
    <citation type="submission" date="2020-05" db="EMBL/GenBank/DDBJ databases">
        <title>Vigna angularis (adzuki bean) Var. LongXiaoDou No. 4 denovo assembly.</title>
        <authorList>
            <person name="Xiang H."/>
        </authorList>
    </citation>
    <scope>NUCLEOTIDE SEQUENCE [LARGE SCALE GENOMIC DNA]</scope>
    <source>
        <tissue evidence="2">Leaf</tissue>
    </source>
</reference>
<organism evidence="2 3">
    <name type="scientific">Phaseolus angularis</name>
    <name type="common">Azuki bean</name>
    <name type="synonym">Vigna angularis</name>
    <dbReference type="NCBI Taxonomy" id="3914"/>
    <lineage>
        <taxon>Eukaryota</taxon>
        <taxon>Viridiplantae</taxon>
        <taxon>Streptophyta</taxon>
        <taxon>Embryophyta</taxon>
        <taxon>Tracheophyta</taxon>
        <taxon>Spermatophyta</taxon>
        <taxon>Magnoliopsida</taxon>
        <taxon>eudicotyledons</taxon>
        <taxon>Gunneridae</taxon>
        <taxon>Pentapetalae</taxon>
        <taxon>rosids</taxon>
        <taxon>fabids</taxon>
        <taxon>Fabales</taxon>
        <taxon>Fabaceae</taxon>
        <taxon>Papilionoideae</taxon>
        <taxon>50 kb inversion clade</taxon>
        <taxon>NPAAA clade</taxon>
        <taxon>indigoferoid/millettioid clade</taxon>
        <taxon>Phaseoleae</taxon>
        <taxon>Vigna</taxon>
    </lineage>
</organism>
<sequence length="163" mass="18721">MIWERQYYTRLFGLHVVVVIRLRRFFNTDDFVLKFFLPVDCNDNEEPRKMLTSLSIIIQRLCRSLRVISEKELEEANLSIDEIIFLVDGGFDRTAIFEELQHKGMVASLDNEEKLSETIGTKFSDLRQQQESPLLKGNLDCVRKCSTSVQGSLSSVGKSKIGV</sequence>
<name>A0A8T0K5C1_PHAAN</name>
<proteinExistence type="predicted"/>
<dbReference type="PANTHER" id="PTHR32002">
    <property type="entry name" value="PROTEIN NLP8"/>
    <property type="match status" value="1"/>
</dbReference>
<dbReference type="PANTHER" id="PTHR32002:SF44">
    <property type="entry name" value="PROTEIN NLP4"/>
    <property type="match status" value="1"/>
</dbReference>
<accession>A0A8T0K5C1</accession>
<protein>
    <submittedName>
        <fullName evidence="2">Protein NLP4-like protein</fullName>
    </submittedName>
</protein>
<dbReference type="Proteomes" id="UP000743370">
    <property type="component" value="Unassembled WGS sequence"/>
</dbReference>
<dbReference type="AlphaFoldDB" id="A0A8T0K5C1"/>
<dbReference type="Pfam" id="PF22922">
    <property type="entry name" value="GAF_NLP"/>
    <property type="match status" value="1"/>
</dbReference>
<dbReference type="EMBL" id="JABFOF010000007">
    <property type="protein sequence ID" value="KAG2391422.1"/>
    <property type="molecule type" value="Genomic_DNA"/>
</dbReference>
<gene>
    <name evidence="2" type="ORF">HKW66_Vig0128170</name>
</gene>
<dbReference type="GO" id="GO:0003700">
    <property type="term" value="F:DNA-binding transcription factor activity"/>
    <property type="evidence" value="ECO:0007669"/>
    <property type="project" value="InterPro"/>
</dbReference>
<evidence type="ECO:0000313" key="3">
    <source>
        <dbReference type="Proteomes" id="UP000743370"/>
    </source>
</evidence>
<feature type="domain" description="NLP1-9 GAF" evidence="1">
    <location>
        <begin position="8"/>
        <end position="66"/>
    </location>
</feature>
<evidence type="ECO:0000313" key="2">
    <source>
        <dbReference type="EMBL" id="KAG2391422.1"/>
    </source>
</evidence>
<dbReference type="InterPro" id="IPR055081">
    <property type="entry name" value="NLP1-9_GAF"/>
</dbReference>
<evidence type="ECO:0000259" key="1">
    <source>
        <dbReference type="Pfam" id="PF22922"/>
    </source>
</evidence>
<comment type="caution">
    <text evidence="2">The sequence shown here is derived from an EMBL/GenBank/DDBJ whole genome shotgun (WGS) entry which is preliminary data.</text>
</comment>